<keyword evidence="2" id="KW-1185">Reference proteome</keyword>
<dbReference type="Proteomes" id="UP001155241">
    <property type="component" value="Unassembled WGS sequence"/>
</dbReference>
<protein>
    <submittedName>
        <fullName evidence="1">Uncharacterized protein</fullName>
    </submittedName>
</protein>
<dbReference type="RefSeq" id="WP_252855170.1">
    <property type="nucleotide sequence ID" value="NZ_JAMXLR010000087.1"/>
</dbReference>
<name>A0A9X2FHN9_9BACT</name>
<evidence type="ECO:0000313" key="2">
    <source>
        <dbReference type="Proteomes" id="UP001155241"/>
    </source>
</evidence>
<proteinExistence type="predicted"/>
<sequence length="91" mass="10219">MKITTRELRRVTKISEAELRHLREPLVIGEATDPARIIVEGDMIDTENPVNAAWLKMSDEQRTSLRVLALRAAALRGDVATQQRVSKGLQI</sequence>
<dbReference type="AlphaFoldDB" id="A0A9X2FHN9"/>
<gene>
    <name evidence="1" type="ORF">NG895_24440</name>
</gene>
<comment type="caution">
    <text evidence="1">The sequence shown here is derived from an EMBL/GenBank/DDBJ whole genome shotgun (WGS) entry which is preliminary data.</text>
</comment>
<dbReference type="EMBL" id="JAMXLR010000087">
    <property type="protein sequence ID" value="MCO6047059.1"/>
    <property type="molecule type" value="Genomic_DNA"/>
</dbReference>
<accession>A0A9X2FHN9</accession>
<evidence type="ECO:0000313" key="1">
    <source>
        <dbReference type="EMBL" id="MCO6047059.1"/>
    </source>
</evidence>
<reference evidence="1" key="1">
    <citation type="submission" date="2022-06" db="EMBL/GenBank/DDBJ databases">
        <title>Aeoliella straminimaris, a novel planctomycete from sediments.</title>
        <authorList>
            <person name="Vitorino I.R."/>
            <person name="Lage O.M."/>
        </authorList>
    </citation>
    <scope>NUCLEOTIDE SEQUENCE</scope>
    <source>
        <strain evidence="1">ICT_H6.2</strain>
    </source>
</reference>
<organism evidence="1 2">
    <name type="scientific">Aeoliella straminimaris</name>
    <dbReference type="NCBI Taxonomy" id="2954799"/>
    <lineage>
        <taxon>Bacteria</taxon>
        <taxon>Pseudomonadati</taxon>
        <taxon>Planctomycetota</taxon>
        <taxon>Planctomycetia</taxon>
        <taxon>Pirellulales</taxon>
        <taxon>Lacipirellulaceae</taxon>
        <taxon>Aeoliella</taxon>
    </lineage>
</organism>